<evidence type="ECO:0000313" key="3">
    <source>
        <dbReference type="EMBL" id="CAH0108164.1"/>
    </source>
</evidence>
<dbReference type="OrthoDB" id="10406374at2759"/>
<evidence type="ECO:0000256" key="2">
    <source>
        <dbReference type="SAM" id="Phobius"/>
    </source>
</evidence>
<accession>A0A8J2WM66</accession>
<evidence type="ECO:0000313" key="4">
    <source>
        <dbReference type="Proteomes" id="UP000789390"/>
    </source>
</evidence>
<gene>
    <name evidence="3" type="ORF">DGAL_LOCUS11531</name>
</gene>
<organism evidence="3 4">
    <name type="scientific">Daphnia galeata</name>
    <dbReference type="NCBI Taxonomy" id="27404"/>
    <lineage>
        <taxon>Eukaryota</taxon>
        <taxon>Metazoa</taxon>
        <taxon>Ecdysozoa</taxon>
        <taxon>Arthropoda</taxon>
        <taxon>Crustacea</taxon>
        <taxon>Branchiopoda</taxon>
        <taxon>Diplostraca</taxon>
        <taxon>Cladocera</taxon>
        <taxon>Anomopoda</taxon>
        <taxon>Daphniidae</taxon>
        <taxon>Daphnia</taxon>
    </lineage>
</organism>
<keyword evidence="2" id="KW-0812">Transmembrane</keyword>
<name>A0A8J2WM66_9CRUS</name>
<keyword evidence="4" id="KW-1185">Reference proteome</keyword>
<evidence type="ECO:0000256" key="1">
    <source>
        <dbReference type="SAM" id="Coils"/>
    </source>
</evidence>
<keyword evidence="2" id="KW-0472">Membrane</keyword>
<feature type="coiled-coil region" evidence="1">
    <location>
        <begin position="210"/>
        <end position="237"/>
    </location>
</feature>
<keyword evidence="2" id="KW-1133">Transmembrane helix</keyword>
<dbReference type="Proteomes" id="UP000789390">
    <property type="component" value="Unassembled WGS sequence"/>
</dbReference>
<feature type="transmembrane region" description="Helical" evidence="2">
    <location>
        <begin position="43"/>
        <end position="60"/>
    </location>
</feature>
<comment type="caution">
    <text evidence="3">The sequence shown here is derived from an EMBL/GenBank/DDBJ whole genome shotgun (WGS) entry which is preliminary data.</text>
</comment>
<sequence>MSKRSKELMMESVTYLNPSRTHMRIAVKNQAYFTVIERMSFPILMKLVVSITILAIFAFVPNDELLSALGLFGTTFQTENPASAERKEGSVVSEIGSLAHLNELRGMTDERIHLNRGAIHIRRRRNASSGESTSSVNKKSCGIEPGVQVRLTDVQKQVDEERNKSKATVQEYLNILKEIKGLDELANDTKTSIEIKLLKYEIKMTDEEGNEKIKLEQQKANQTISDLLKEIEKLNSSTTSFTENERNEMKLNYQLRKNDLDVKQPTILNNAQQAVSTAITFRDQQKQKYDNCMVVTKNLADKNNNADAMRQYINDNDIARDLMKQCT</sequence>
<proteinExistence type="predicted"/>
<protein>
    <submittedName>
        <fullName evidence="3">Uncharacterized protein</fullName>
    </submittedName>
</protein>
<keyword evidence="1" id="KW-0175">Coiled coil</keyword>
<dbReference type="EMBL" id="CAKKLH010000281">
    <property type="protein sequence ID" value="CAH0108164.1"/>
    <property type="molecule type" value="Genomic_DNA"/>
</dbReference>
<reference evidence="3" key="1">
    <citation type="submission" date="2021-11" db="EMBL/GenBank/DDBJ databases">
        <authorList>
            <person name="Schell T."/>
        </authorList>
    </citation>
    <scope>NUCLEOTIDE SEQUENCE</scope>
    <source>
        <strain evidence="3">M5</strain>
    </source>
</reference>
<dbReference type="AlphaFoldDB" id="A0A8J2WM66"/>